<dbReference type="GO" id="GO:0043325">
    <property type="term" value="F:phosphatidylinositol-3,4-bisphosphate binding"/>
    <property type="evidence" value="ECO:0007669"/>
    <property type="project" value="TreeGrafter"/>
</dbReference>
<sequence>MLKAHVHVGCNVYEIQSQKEEHQSFQETAKGTYDYGCQLLSAALALRQSCKLPIEVNTVLSQNLWHSWKRLQTVGQEQMTRLRVSAVFHRSVEEHCNQLRELMDSVKALCPGSRLHKFLNSRERLLLEVGRMVRLGRLLRTRLREPLCSEQTMRNYMKFHVLKVPAERTISLTWQCFR</sequence>
<comment type="caution">
    <text evidence="1">The sequence shown here is derived from an EMBL/GenBank/DDBJ whole genome shotgun (WGS) entry which is preliminary data.</text>
</comment>
<dbReference type="SUPFAM" id="SSF46966">
    <property type="entry name" value="Spectrin repeat"/>
    <property type="match status" value="1"/>
</dbReference>
<dbReference type="EMBL" id="JASPKZ010002565">
    <property type="protein sequence ID" value="KAJ9595308.1"/>
    <property type="molecule type" value="Genomic_DNA"/>
</dbReference>
<proteinExistence type="predicted"/>
<reference evidence="1" key="2">
    <citation type="submission" date="2023-05" db="EMBL/GenBank/DDBJ databases">
        <authorList>
            <person name="Fouks B."/>
        </authorList>
    </citation>
    <scope>NUCLEOTIDE SEQUENCE</scope>
    <source>
        <strain evidence="1">Stay&amp;Tobe</strain>
        <tissue evidence="1">Testes</tissue>
    </source>
</reference>
<dbReference type="PANTHER" id="PTHR46607:SF1">
    <property type="entry name" value="SEC14 DOMAIN AND SPECTRIN REPEAT-CONTAINING PROTEIN 1"/>
    <property type="match status" value="1"/>
</dbReference>
<accession>A0AAD8AA87</accession>
<keyword evidence="2" id="KW-1185">Reference proteome</keyword>
<protein>
    <submittedName>
        <fullName evidence="1">Uncharacterized protein</fullName>
    </submittedName>
</protein>
<organism evidence="1 2">
    <name type="scientific">Diploptera punctata</name>
    <name type="common">Pacific beetle cockroach</name>
    <dbReference type="NCBI Taxonomy" id="6984"/>
    <lineage>
        <taxon>Eukaryota</taxon>
        <taxon>Metazoa</taxon>
        <taxon>Ecdysozoa</taxon>
        <taxon>Arthropoda</taxon>
        <taxon>Hexapoda</taxon>
        <taxon>Insecta</taxon>
        <taxon>Pterygota</taxon>
        <taxon>Neoptera</taxon>
        <taxon>Polyneoptera</taxon>
        <taxon>Dictyoptera</taxon>
        <taxon>Blattodea</taxon>
        <taxon>Blaberoidea</taxon>
        <taxon>Blaberidae</taxon>
        <taxon>Diplopterinae</taxon>
        <taxon>Diploptera</taxon>
    </lineage>
</organism>
<dbReference type="PANTHER" id="PTHR46607">
    <property type="entry name" value="SEC14 DOMAIN AND SPECTRIN REPEAT-CONTAINING PROTEIN 1"/>
    <property type="match status" value="1"/>
</dbReference>
<evidence type="ECO:0000313" key="1">
    <source>
        <dbReference type="EMBL" id="KAJ9595308.1"/>
    </source>
</evidence>
<dbReference type="GO" id="GO:0010314">
    <property type="term" value="F:phosphatidylinositol-5-phosphate binding"/>
    <property type="evidence" value="ECO:0007669"/>
    <property type="project" value="TreeGrafter"/>
</dbReference>
<dbReference type="AlphaFoldDB" id="A0AAD8AA87"/>
<dbReference type="GO" id="GO:0005546">
    <property type="term" value="F:phosphatidylinositol-4,5-bisphosphate binding"/>
    <property type="evidence" value="ECO:0007669"/>
    <property type="project" value="TreeGrafter"/>
</dbReference>
<reference evidence="1" key="1">
    <citation type="journal article" date="2023" name="IScience">
        <title>Live-bearing cockroach genome reveals convergent evolutionary mechanisms linked to viviparity in insects and beyond.</title>
        <authorList>
            <person name="Fouks B."/>
            <person name="Harrison M.C."/>
            <person name="Mikhailova A.A."/>
            <person name="Marchal E."/>
            <person name="English S."/>
            <person name="Carruthers M."/>
            <person name="Jennings E.C."/>
            <person name="Chiamaka E.L."/>
            <person name="Frigard R.A."/>
            <person name="Pippel M."/>
            <person name="Attardo G.M."/>
            <person name="Benoit J.B."/>
            <person name="Bornberg-Bauer E."/>
            <person name="Tobe S.S."/>
        </authorList>
    </citation>
    <scope>NUCLEOTIDE SEQUENCE</scope>
    <source>
        <strain evidence="1">Stay&amp;Tobe</strain>
    </source>
</reference>
<dbReference type="Proteomes" id="UP001233999">
    <property type="component" value="Unassembled WGS sequence"/>
</dbReference>
<name>A0AAD8AA87_DIPPU</name>
<dbReference type="GO" id="GO:0070273">
    <property type="term" value="F:phosphatidylinositol-4-phosphate binding"/>
    <property type="evidence" value="ECO:0007669"/>
    <property type="project" value="TreeGrafter"/>
</dbReference>
<dbReference type="GO" id="GO:0080025">
    <property type="term" value="F:phosphatidylinositol-3,5-bisphosphate binding"/>
    <property type="evidence" value="ECO:0007669"/>
    <property type="project" value="TreeGrafter"/>
</dbReference>
<feature type="non-terminal residue" evidence="1">
    <location>
        <position position="178"/>
    </location>
</feature>
<evidence type="ECO:0000313" key="2">
    <source>
        <dbReference type="Proteomes" id="UP001233999"/>
    </source>
</evidence>
<dbReference type="GO" id="GO:0032266">
    <property type="term" value="F:phosphatidylinositol-3-phosphate binding"/>
    <property type="evidence" value="ECO:0007669"/>
    <property type="project" value="TreeGrafter"/>
</dbReference>
<gene>
    <name evidence="1" type="ORF">L9F63_027308</name>
</gene>